<evidence type="ECO:0000313" key="2">
    <source>
        <dbReference type="EMBL" id="MAA13811.1"/>
    </source>
</evidence>
<feature type="region of interest" description="Disordered" evidence="1">
    <location>
        <begin position="334"/>
        <end position="366"/>
    </location>
</feature>
<protein>
    <submittedName>
        <fullName evidence="2">Uncharacterized protein</fullName>
    </submittedName>
</protein>
<proteinExistence type="predicted"/>
<sequence length="366" mass="41184">MAAVPSPACVPAEAAKHVKTRSSRTVRAAVPFSPDVKLTSRRKKKKAANKEPTCCKKCGITLRGSTKHLCAACCEPSLDVGREEAQSNQEFEENKKKYLDEAKAFAANLAKVFDDVNAERLFCPVFKPKGPCACIQEYLSGDGLEQRVRSLLQLLQEAKKLSQQKCYNWEEVKRVGKSHAVGMGNGQKHSESFELFVNEHRPRLREMKLCERATQKVLLYSNNFLHRNLKTEPNKGRRIQRTKGKAALGKLRSLDQLAEDKCCQQRCAGLAQRYATLVSQWRQRSQMGQTENRRVLAEMLTPSGPNSTNCYKFISWVTGCSFTTIAKVSKQMLATGGDREPPPHKLKKFWDAKNTTQEESVQNETS</sequence>
<reference evidence="2" key="1">
    <citation type="journal article" date="2017" name="Parasit. Vectors">
        <title>Sialotranscriptomics of Rhipicephalus zambeziensis reveals intricate expression profiles of secretory proteins and suggests tight temporal transcriptional regulation during blood-feeding.</title>
        <authorList>
            <person name="de Castro M.H."/>
            <person name="de Klerk D."/>
            <person name="Pienaar R."/>
            <person name="Rees D.J.G."/>
            <person name="Mans B.J."/>
        </authorList>
    </citation>
    <scope>NUCLEOTIDE SEQUENCE</scope>
    <source>
        <tissue evidence="2">Salivary glands</tissue>
    </source>
</reference>
<organism evidence="2">
    <name type="scientific">Rhipicephalus zambeziensis</name>
    <dbReference type="NCBI Taxonomy" id="60191"/>
    <lineage>
        <taxon>Eukaryota</taxon>
        <taxon>Metazoa</taxon>
        <taxon>Ecdysozoa</taxon>
        <taxon>Arthropoda</taxon>
        <taxon>Chelicerata</taxon>
        <taxon>Arachnida</taxon>
        <taxon>Acari</taxon>
        <taxon>Parasitiformes</taxon>
        <taxon>Ixodida</taxon>
        <taxon>Ixodoidea</taxon>
        <taxon>Ixodidae</taxon>
        <taxon>Rhipicephalinae</taxon>
        <taxon>Rhipicephalus</taxon>
        <taxon>Rhipicephalus</taxon>
    </lineage>
</organism>
<feature type="compositionally biased region" description="Polar residues" evidence="1">
    <location>
        <begin position="353"/>
        <end position="366"/>
    </location>
</feature>
<accession>A0A224YH78</accession>
<dbReference type="EMBL" id="GFPF01002665">
    <property type="protein sequence ID" value="MAA13811.1"/>
    <property type="molecule type" value="Transcribed_RNA"/>
</dbReference>
<feature type="compositionally biased region" description="Basic and acidic residues" evidence="1">
    <location>
        <begin position="337"/>
        <end position="351"/>
    </location>
</feature>
<name>A0A224YH78_9ACAR</name>
<dbReference type="AlphaFoldDB" id="A0A224YH78"/>
<evidence type="ECO:0000256" key="1">
    <source>
        <dbReference type="SAM" id="MobiDB-lite"/>
    </source>
</evidence>